<dbReference type="Pfam" id="PF25989">
    <property type="entry name" value="YknX_C"/>
    <property type="match status" value="1"/>
</dbReference>
<dbReference type="SUPFAM" id="SSF111369">
    <property type="entry name" value="HlyD-like secretion proteins"/>
    <property type="match status" value="1"/>
</dbReference>
<dbReference type="AlphaFoldDB" id="A0A1G7QM52"/>
<dbReference type="PANTHER" id="PTHR30469">
    <property type="entry name" value="MULTIDRUG RESISTANCE PROTEIN MDTA"/>
    <property type="match status" value="1"/>
</dbReference>
<dbReference type="InterPro" id="IPR006143">
    <property type="entry name" value="RND_pump_MFP"/>
</dbReference>
<feature type="domain" description="YknX-like C-terminal permuted SH3-like" evidence="2">
    <location>
        <begin position="287"/>
        <end position="352"/>
    </location>
</feature>
<evidence type="ECO:0000259" key="2">
    <source>
        <dbReference type="Pfam" id="PF25989"/>
    </source>
</evidence>
<dbReference type="InterPro" id="IPR058637">
    <property type="entry name" value="YknX-like_C"/>
</dbReference>
<proteinExistence type="inferred from homology"/>
<dbReference type="NCBIfam" id="TIGR01730">
    <property type="entry name" value="RND_mfp"/>
    <property type="match status" value="1"/>
</dbReference>
<sequence length="353" mass="38628">MFKKKWFIGVLLGVVIVVFVLLNFRNAGSAATVKTAEVTEGKIIEQIYTNGRLEPQETKVVFSPVGGIVQTLHVKEGDSVTKGQPVLKLKLDSIKEQLDKEKLDIELTEAERLTAKKQHFEKFKELMSDNPDQTVEELDLTSYDLRIRRSQLTIASLEKQLSNGTVYASADGIVTEVAVKEGQIMPEGSQVISVADLSSYKVKANLNEMDAGKVVLGMKAKVTGESITDTYEGEVTYLSPTAILSDKTSKDATVGMEITLANKAAELRPGYNVTIEMELPDKDRVLVPITAVKYEGEEVYVFKVEGEKAVKSIVTIGKEGEEQVEIVTGVAKGDKVVVEGAESLRDGDKVKVQ</sequence>
<dbReference type="Gene3D" id="2.40.30.170">
    <property type="match status" value="1"/>
</dbReference>
<accession>A0A1G7QM52</accession>
<dbReference type="Pfam" id="PF25990">
    <property type="entry name" value="Beta-barrel_YknX"/>
    <property type="match status" value="1"/>
</dbReference>
<gene>
    <name evidence="4" type="ORF">SAMN04488542_12288</name>
</gene>
<dbReference type="EMBL" id="FNBG01000022">
    <property type="protein sequence ID" value="SDF99574.1"/>
    <property type="molecule type" value="Genomic_DNA"/>
</dbReference>
<dbReference type="Proteomes" id="UP000198972">
    <property type="component" value="Unassembled WGS sequence"/>
</dbReference>
<dbReference type="STRING" id="670482.SAMN04488542_12288"/>
<evidence type="ECO:0000313" key="4">
    <source>
        <dbReference type="EMBL" id="SDF99574.1"/>
    </source>
</evidence>
<organism evidence="4 5">
    <name type="scientific">Fontibacillus panacisegetis</name>
    <dbReference type="NCBI Taxonomy" id="670482"/>
    <lineage>
        <taxon>Bacteria</taxon>
        <taxon>Bacillati</taxon>
        <taxon>Bacillota</taxon>
        <taxon>Bacilli</taxon>
        <taxon>Bacillales</taxon>
        <taxon>Paenibacillaceae</taxon>
        <taxon>Fontibacillus</taxon>
    </lineage>
</organism>
<dbReference type="GO" id="GO:0015562">
    <property type="term" value="F:efflux transmembrane transporter activity"/>
    <property type="evidence" value="ECO:0007669"/>
    <property type="project" value="TreeGrafter"/>
</dbReference>
<dbReference type="Gene3D" id="2.40.50.100">
    <property type="match status" value="1"/>
</dbReference>
<comment type="similarity">
    <text evidence="1">Belongs to the membrane fusion protein (MFP) (TC 8.A.1) family.</text>
</comment>
<evidence type="ECO:0000259" key="3">
    <source>
        <dbReference type="Pfam" id="PF25990"/>
    </source>
</evidence>
<protein>
    <submittedName>
        <fullName evidence="4">RND family efflux transporter, MFP subunit</fullName>
    </submittedName>
</protein>
<dbReference type="Gene3D" id="2.40.420.20">
    <property type="match status" value="1"/>
</dbReference>
<feature type="domain" description="YknX-like beta-barrel" evidence="3">
    <location>
        <begin position="200"/>
        <end position="276"/>
    </location>
</feature>
<reference evidence="4 5" key="1">
    <citation type="submission" date="2016-10" db="EMBL/GenBank/DDBJ databases">
        <authorList>
            <person name="de Groot N.N."/>
        </authorList>
    </citation>
    <scope>NUCLEOTIDE SEQUENCE [LARGE SCALE GENOMIC DNA]</scope>
    <source>
        <strain evidence="4 5">DSM 28129</strain>
    </source>
</reference>
<dbReference type="OrthoDB" id="2380376at2"/>
<name>A0A1G7QM52_9BACL</name>
<dbReference type="InterPro" id="IPR058636">
    <property type="entry name" value="Beta-barrel_YknX"/>
</dbReference>
<keyword evidence="5" id="KW-1185">Reference proteome</keyword>
<evidence type="ECO:0000256" key="1">
    <source>
        <dbReference type="ARBA" id="ARBA00009477"/>
    </source>
</evidence>
<dbReference type="GO" id="GO:1990281">
    <property type="term" value="C:efflux pump complex"/>
    <property type="evidence" value="ECO:0007669"/>
    <property type="project" value="TreeGrafter"/>
</dbReference>
<evidence type="ECO:0000313" key="5">
    <source>
        <dbReference type="Proteomes" id="UP000198972"/>
    </source>
</evidence>